<proteinExistence type="predicted"/>
<gene>
    <name evidence="1" type="ORF">DK880_00910</name>
</gene>
<dbReference type="Proteomes" id="UP000245872">
    <property type="component" value="Chromosome"/>
</dbReference>
<dbReference type="AlphaFoldDB" id="A0A2Z3L9L4"/>
<name>A0A2Z3L9L4_9BACT</name>
<keyword evidence="2" id="KW-1185">Reference proteome</keyword>
<protein>
    <submittedName>
        <fullName evidence="1">Uncharacterized protein</fullName>
    </submittedName>
</protein>
<sequence>MKKLMIHYKFYGYMNQIKRMLNKNRKQGIVLLLLLAATMLATDCTKLLLHTD</sequence>
<reference evidence="1 2" key="1">
    <citation type="submission" date="2018-05" db="EMBL/GenBank/DDBJ databases">
        <title>Candidatus Cardinium hertigii Genome Assembly.</title>
        <authorList>
            <person name="Showmaker K.C."/>
            <person name="Walden K.O."/>
            <person name="Fields C.J."/>
            <person name="Lambert K.N."/>
            <person name="Hudson M.E."/>
        </authorList>
    </citation>
    <scope>NUCLEOTIDE SEQUENCE [LARGE SCALE GENOMIC DNA]</scope>
    <source>
        <strain evidence="2">cHgTN10</strain>
    </source>
</reference>
<evidence type="ECO:0000313" key="1">
    <source>
        <dbReference type="EMBL" id="AWN82208.1"/>
    </source>
</evidence>
<dbReference type="KEGG" id="cher:DK880_00910"/>
<organism evidence="1 2">
    <name type="scientific">Candidatus Cardinium hertigii</name>
    <dbReference type="NCBI Taxonomy" id="247481"/>
    <lineage>
        <taxon>Bacteria</taxon>
        <taxon>Pseudomonadati</taxon>
        <taxon>Bacteroidota</taxon>
        <taxon>Cytophagia</taxon>
        <taxon>Cytophagales</taxon>
        <taxon>Amoebophilaceae</taxon>
        <taxon>Candidatus Cardinium</taxon>
    </lineage>
</organism>
<dbReference type="EMBL" id="CP029619">
    <property type="protein sequence ID" value="AWN82208.1"/>
    <property type="molecule type" value="Genomic_DNA"/>
</dbReference>
<accession>A0A2Z3L9L4</accession>
<evidence type="ECO:0000313" key="2">
    <source>
        <dbReference type="Proteomes" id="UP000245872"/>
    </source>
</evidence>